<reference evidence="1" key="1">
    <citation type="journal article" date="2020" name="Nature">
        <title>Giant virus diversity and host interactions through global metagenomics.</title>
        <authorList>
            <person name="Schulz F."/>
            <person name="Roux S."/>
            <person name="Paez-Espino D."/>
            <person name="Jungbluth S."/>
            <person name="Walsh D.A."/>
            <person name="Denef V.J."/>
            <person name="McMahon K.D."/>
            <person name="Konstantinidis K.T."/>
            <person name="Eloe-Fadrosh E.A."/>
            <person name="Kyrpides N.C."/>
            <person name="Woyke T."/>
        </authorList>
    </citation>
    <scope>NUCLEOTIDE SEQUENCE</scope>
    <source>
        <strain evidence="1">GVMAG-M-3300027963-21</strain>
    </source>
</reference>
<sequence length="280" mass="32195">MITVDGIILVLSCQKHLHTRLKELKLPKGEYAGWKVVYVIGDLFLDCDYTLRDDLMVVKCEDSYIHLLKKLGLALKYLYAIFDIKEGVLRANDDLIFNEAMLEAFLRSPKTINGDADGEAIHFLGRSSSGKSLFERDLSVANKPPSDSMHLVYYYNDHPEDFENPQHNIKGVDISRYTKQPCIPAFLFGPLYYLSNKTAGILVEHLEGIQYDVFHYDEKTGSYPYTIEDCGVSFIFYYKGINFLHAENWHHNDDNYVRSVRSVSHKNNTGVMAIHTNMYK</sequence>
<proteinExistence type="predicted"/>
<dbReference type="AlphaFoldDB" id="A0A6C0LNM9"/>
<protein>
    <recommendedName>
        <fullName evidence="2">Hexosyltransferase</fullName>
    </recommendedName>
</protein>
<name>A0A6C0LNM9_9ZZZZ</name>
<evidence type="ECO:0008006" key="2">
    <source>
        <dbReference type="Google" id="ProtNLM"/>
    </source>
</evidence>
<dbReference type="EMBL" id="MN740529">
    <property type="protein sequence ID" value="QHU31558.1"/>
    <property type="molecule type" value="Genomic_DNA"/>
</dbReference>
<dbReference type="Gene3D" id="3.90.550.50">
    <property type="match status" value="1"/>
</dbReference>
<accession>A0A6C0LNM9</accession>
<evidence type="ECO:0000313" key="1">
    <source>
        <dbReference type="EMBL" id="QHU31558.1"/>
    </source>
</evidence>
<organism evidence="1">
    <name type="scientific">viral metagenome</name>
    <dbReference type="NCBI Taxonomy" id="1070528"/>
    <lineage>
        <taxon>unclassified sequences</taxon>
        <taxon>metagenomes</taxon>
        <taxon>organismal metagenomes</taxon>
    </lineage>
</organism>